<reference evidence="3" key="1">
    <citation type="submission" date="2022-11" db="UniProtKB">
        <authorList>
            <consortium name="EnsemblMetazoa"/>
        </authorList>
    </citation>
    <scope>IDENTIFICATION</scope>
</reference>
<name>A0A914AZ00_PATMI</name>
<feature type="signal peptide" evidence="2">
    <location>
        <begin position="1"/>
        <end position="25"/>
    </location>
</feature>
<keyword evidence="1" id="KW-1133">Transmembrane helix</keyword>
<proteinExistence type="predicted"/>
<feature type="transmembrane region" description="Helical" evidence="1">
    <location>
        <begin position="56"/>
        <end position="82"/>
    </location>
</feature>
<evidence type="ECO:0000256" key="1">
    <source>
        <dbReference type="SAM" id="Phobius"/>
    </source>
</evidence>
<evidence type="ECO:0000256" key="2">
    <source>
        <dbReference type="SAM" id="SignalP"/>
    </source>
</evidence>
<evidence type="ECO:0000313" key="3">
    <source>
        <dbReference type="EnsemblMetazoa" id="XP_038068749.1"/>
    </source>
</evidence>
<feature type="chain" id="PRO_5037691561" evidence="2">
    <location>
        <begin position="26"/>
        <end position="142"/>
    </location>
</feature>
<protein>
    <submittedName>
        <fullName evidence="3">Uncharacterized protein</fullName>
    </submittedName>
</protein>
<dbReference type="GeneID" id="119738085"/>
<accession>A0A914AZ00</accession>
<keyword evidence="1" id="KW-0472">Membrane</keyword>
<keyword evidence="2" id="KW-0732">Signal</keyword>
<dbReference type="OMA" id="NENPLMQ"/>
<dbReference type="Proteomes" id="UP000887568">
    <property type="component" value="Unplaced"/>
</dbReference>
<evidence type="ECO:0000313" key="4">
    <source>
        <dbReference type="Proteomes" id="UP000887568"/>
    </source>
</evidence>
<keyword evidence="1" id="KW-0812">Transmembrane</keyword>
<organism evidence="3 4">
    <name type="scientific">Patiria miniata</name>
    <name type="common">Bat star</name>
    <name type="synonym">Asterina miniata</name>
    <dbReference type="NCBI Taxonomy" id="46514"/>
    <lineage>
        <taxon>Eukaryota</taxon>
        <taxon>Metazoa</taxon>
        <taxon>Echinodermata</taxon>
        <taxon>Eleutherozoa</taxon>
        <taxon>Asterozoa</taxon>
        <taxon>Asteroidea</taxon>
        <taxon>Valvatacea</taxon>
        <taxon>Valvatida</taxon>
        <taxon>Asterinidae</taxon>
        <taxon>Patiria</taxon>
    </lineage>
</organism>
<dbReference type="EnsemblMetazoa" id="XM_038212821.1">
    <property type="protein sequence ID" value="XP_038068749.1"/>
    <property type="gene ID" value="LOC119738085"/>
</dbReference>
<sequence>MEYFTLGRCVVVLCLLAVVCNGVNADVTDDPFNFNNFDSLADNIEETYSNALKLGVGIIVAIVIGIIAVVVLVIVLCACCCYHCCCKSRPASHTVVVTQGAQQRGMVMQQPVTYEPVHVPSNGPDAVPPYPDQQASYGYVKL</sequence>
<keyword evidence="4" id="KW-1185">Reference proteome</keyword>
<dbReference type="AlphaFoldDB" id="A0A914AZ00"/>
<dbReference type="RefSeq" id="XP_038068749.1">
    <property type="nucleotide sequence ID" value="XM_038212821.1"/>
</dbReference>